<evidence type="ECO:0000256" key="7">
    <source>
        <dbReference type="SAM" id="MobiDB-lite"/>
    </source>
</evidence>
<evidence type="ECO:0000256" key="5">
    <source>
        <dbReference type="ARBA" id="ARBA00034769"/>
    </source>
</evidence>
<keyword evidence="6" id="KW-0868">Chloride</keyword>
<evidence type="ECO:0000313" key="8">
    <source>
        <dbReference type="EMBL" id="KJH45458.1"/>
    </source>
</evidence>
<keyword evidence="6" id="KW-1003">Cell membrane</keyword>
<keyword evidence="6" id="KW-0813">Transport</keyword>
<keyword evidence="6" id="KW-0406">Ion transport</keyword>
<keyword evidence="9" id="KW-1185">Reference proteome</keyword>
<dbReference type="InterPro" id="IPR000615">
    <property type="entry name" value="Bestrophin"/>
</dbReference>
<organism evidence="8 9">
    <name type="scientific">Dictyocaulus viviparus</name>
    <name type="common">Bovine lungworm</name>
    <dbReference type="NCBI Taxonomy" id="29172"/>
    <lineage>
        <taxon>Eukaryota</taxon>
        <taxon>Metazoa</taxon>
        <taxon>Ecdysozoa</taxon>
        <taxon>Nematoda</taxon>
        <taxon>Chromadorea</taxon>
        <taxon>Rhabditida</taxon>
        <taxon>Rhabditina</taxon>
        <taxon>Rhabditomorpha</taxon>
        <taxon>Strongyloidea</taxon>
        <taxon>Metastrongylidae</taxon>
        <taxon>Dictyocaulus</taxon>
    </lineage>
</organism>
<evidence type="ECO:0000256" key="1">
    <source>
        <dbReference type="ARBA" id="ARBA00004370"/>
    </source>
</evidence>
<dbReference type="GO" id="GO:0005886">
    <property type="term" value="C:plasma membrane"/>
    <property type="evidence" value="ECO:0007669"/>
    <property type="project" value="UniProtKB-SubCell"/>
</dbReference>
<keyword evidence="4 6" id="KW-0472">Membrane</keyword>
<accession>A0A0D8XLE9</accession>
<keyword evidence="3 6" id="KW-1133">Transmembrane helix</keyword>
<evidence type="ECO:0000256" key="4">
    <source>
        <dbReference type="ARBA" id="ARBA00023136"/>
    </source>
</evidence>
<feature type="transmembrane region" description="Helical" evidence="6">
    <location>
        <begin position="234"/>
        <end position="251"/>
    </location>
</feature>
<evidence type="ECO:0000256" key="3">
    <source>
        <dbReference type="ARBA" id="ARBA00022989"/>
    </source>
</evidence>
<dbReference type="OrthoDB" id="201595at2759"/>
<dbReference type="GO" id="GO:0005254">
    <property type="term" value="F:chloride channel activity"/>
    <property type="evidence" value="ECO:0007669"/>
    <property type="project" value="UniProtKB-KW"/>
</dbReference>
<gene>
    <name evidence="8" type="ORF">DICVIV_08497</name>
</gene>
<dbReference type="PANTHER" id="PTHR10736">
    <property type="entry name" value="BESTROPHIN"/>
    <property type="match status" value="1"/>
</dbReference>
<keyword evidence="2 6" id="KW-0812">Transmembrane</keyword>
<comment type="function">
    <text evidence="6">Forms chloride channels.</text>
</comment>
<reference evidence="9" key="2">
    <citation type="journal article" date="2016" name="Sci. Rep.">
        <title>Dictyocaulus viviparus genome, variome and transcriptome elucidate lungworm biology and support future intervention.</title>
        <authorList>
            <person name="McNulty S.N."/>
            <person name="Strube C."/>
            <person name="Rosa B.A."/>
            <person name="Martin J.C."/>
            <person name="Tyagi R."/>
            <person name="Choi Y.J."/>
            <person name="Wang Q."/>
            <person name="Hallsworth Pepin K."/>
            <person name="Zhang X."/>
            <person name="Ozersky P."/>
            <person name="Wilson R.K."/>
            <person name="Sternberg P.W."/>
            <person name="Gasser R.B."/>
            <person name="Mitreva M."/>
        </authorList>
    </citation>
    <scope>NUCLEOTIDE SEQUENCE [LARGE SCALE GENOMIC DNA]</scope>
    <source>
        <strain evidence="9">HannoverDv2000</strain>
    </source>
</reference>
<dbReference type="AlphaFoldDB" id="A0A0D8XLE9"/>
<dbReference type="InterPro" id="IPR021134">
    <property type="entry name" value="Bestrophin-like"/>
</dbReference>
<evidence type="ECO:0000256" key="6">
    <source>
        <dbReference type="RuleBase" id="RU363126"/>
    </source>
</evidence>
<evidence type="ECO:0000313" key="9">
    <source>
        <dbReference type="Proteomes" id="UP000053766"/>
    </source>
</evidence>
<dbReference type="Proteomes" id="UP000053766">
    <property type="component" value="Unassembled WGS sequence"/>
</dbReference>
<reference evidence="8 9" key="1">
    <citation type="submission" date="2013-11" db="EMBL/GenBank/DDBJ databases">
        <title>Draft genome of the bovine lungworm Dictyocaulus viviparus.</title>
        <authorList>
            <person name="Mitreva M."/>
        </authorList>
    </citation>
    <scope>NUCLEOTIDE SEQUENCE [LARGE SCALE GENOMIC DNA]</scope>
    <source>
        <strain evidence="8 9">HannoverDv2000</strain>
    </source>
</reference>
<dbReference type="Pfam" id="PF01062">
    <property type="entry name" value="Bestrophin"/>
    <property type="match status" value="2"/>
</dbReference>
<feature type="region of interest" description="Disordered" evidence="7">
    <location>
        <begin position="427"/>
        <end position="458"/>
    </location>
</feature>
<keyword evidence="6" id="KW-0869">Chloride channel</keyword>
<feature type="transmembrane region" description="Helical" evidence="6">
    <location>
        <begin position="202"/>
        <end position="222"/>
    </location>
</feature>
<keyword evidence="6" id="KW-0407">Ion channel</keyword>
<feature type="transmembrane region" description="Helical" evidence="6">
    <location>
        <begin position="73"/>
        <end position="90"/>
    </location>
</feature>
<dbReference type="GO" id="GO:0034707">
    <property type="term" value="C:chloride channel complex"/>
    <property type="evidence" value="ECO:0007669"/>
    <property type="project" value="UniProtKB-KW"/>
</dbReference>
<comment type="subcellular location">
    <subcellularLocation>
        <location evidence="6">Cell membrane</location>
        <topology evidence="6">Multi-pass membrane protein</topology>
    </subcellularLocation>
    <subcellularLocation>
        <location evidence="1">Membrane</location>
    </subcellularLocation>
</comment>
<sequence length="471" mass="53681">MTVSYNLDISSVTTLSFIRLLFRWRGSIWKSVIAELIIWISLFFIISSLYRYGMDEDGKRVFERLAAHCDEKLDYIPLTFMLGFFVTIIVDRWRQIFNNMGWIENVALTIATLIRGDSNEIILTRRTIIRYMVLSQVLVFRDISMRVRRRFPNMESIVTAGDQNFSNKPRSTMQLRLGTDSNSISTSEATIFFLIEDVFKMVVFLAVRVYFLICLISRQYIIGNTAGNKSVIDLYIPFMTILQFIFLVGWMKVAEGLLNPLGEDDDDFECNFLIDKNISTGLSIVDETFDSCPPLLPDRFMDPDYAPVYSEDSQKNGHDGRLIGSAEGIKLVDSNEDVRMVSVDVKGSTHNLPEIVREPRSNSSVGLRRKFNTALHISRPRAYSVQPVHLGAVKPVVMNCNPERPYTSFDISNDFSTSRNIFAGSHNLGKVDEEIEKSQSDSSRSGSDSTDEIPELFKKELECDRKSRVTG</sequence>
<protein>
    <recommendedName>
        <fullName evidence="6">Bestrophin homolog</fullName>
    </recommendedName>
</protein>
<feature type="transmembrane region" description="Helical" evidence="6">
    <location>
        <begin position="32"/>
        <end position="53"/>
    </location>
</feature>
<dbReference type="EMBL" id="KN716407">
    <property type="protein sequence ID" value="KJH45458.1"/>
    <property type="molecule type" value="Genomic_DNA"/>
</dbReference>
<feature type="compositionally biased region" description="Basic and acidic residues" evidence="7">
    <location>
        <begin position="429"/>
        <end position="439"/>
    </location>
</feature>
<name>A0A0D8XLE9_DICVI</name>
<dbReference type="PANTHER" id="PTHR10736:SF58">
    <property type="entry name" value="BESTROPHIN HOMOLOG-RELATED"/>
    <property type="match status" value="1"/>
</dbReference>
<evidence type="ECO:0000256" key="2">
    <source>
        <dbReference type="ARBA" id="ARBA00022692"/>
    </source>
</evidence>
<proteinExistence type="inferred from homology"/>
<comment type="similarity">
    <text evidence="5 6">Belongs to the anion channel-forming bestrophin (TC 1.A.46) family. Calcium-sensitive chloride channel subfamily.</text>
</comment>